<dbReference type="PROSITE" id="PS51781">
    <property type="entry name" value="SH3B"/>
    <property type="match status" value="1"/>
</dbReference>
<organism evidence="4">
    <name type="scientific">Peptoniphilus gorbachii</name>
    <dbReference type="NCBI Taxonomy" id="411567"/>
    <lineage>
        <taxon>Bacteria</taxon>
        <taxon>Bacillati</taxon>
        <taxon>Bacillota</taxon>
        <taxon>Tissierellia</taxon>
        <taxon>Tissierellales</taxon>
        <taxon>Peptoniphilaceae</taxon>
        <taxon>Peptoniphilus</taxon>
    </lineage>
</organism>
<evidence type="ECO:0000313" key="4">
    <source>
        <dbReference type="EMBL" id="VYU23540.1"/>
    </source>
</evidence>
<reference evidence="4" key="1">
    <citation type="submission" date="2019-11" db="EMBL/GenBank/DDBJ databases">
        <authorList>
            <person name="Feng L."/>
        </authorList>
    </citation>
    <scope>NUCLEOTIDE SEQUENCE</scope>
    <source>
        <strain evidence="4">PgorbachiiLFYP46</strain>
    </source>
</reference>
<feature type="coiled-coil region" evidence="1">
    <location>
        <begin position="238"/>
        <end position="278"/>
    </location>
</feature>
<keyword evidence="2" id="KW-0472">Membrane</keyword>
<dbReference type="InterPro" id="IPR003646">
    <property type="entry name" value="SH3-like_bac-type"/>
</dbReference>
<evidence type="ECO:0000259" key="3">
    <source>
        <dbReference type="PROSITE" id="PS51781"/>
    </source>
</evidence>
<dbReference type="Pfam" id="PF13240">
    <property type="entry name" value="Zn_Ribbon_1"/>
    <property type="match status" value="1"/>
</dbReference>
<dbReference type="Pfam" id="PF08239">
    <property type="entry name" value="SH3_3"/>
    <property type="match status" value="1"/>
</dbReference>
<evidence type="ECO:0000256" key="1">
    <source>
        <dbReference type="SAM" id="Coils"/>
    </source>
</evidence>
<keyword evidence="1" id="KW-0175">Coiled coil</keyword>
<keyword evidence="2" id="KW-0812">Transmembrane</keyword>
<protein>
    <recommendedName>
        <fullName evidence="3">SH3b domain-containing protein</fullName>
    </recommendedName>
</protein>
<dbReference type="AlphaFoldDB" id="A0A6N3D3H1"/>
<dbReference type="Gene3D" id="2.30.30.40">
    <property type="entry name" value="SH3 Domains"/>
    <property type="match status" value="1"/>
</dbReference>
<dbReference type="EMBL" id="CACRUP010000024">
    <property type="protein sequence ID" value="VYU23540.1"/>
    <property type="molecule type" value="Genomic_DNA"/>
</dbReference>
<feature type="domain" description="SH3b" evidence="3">
    <location>
        <begin position="285"/>
        <end position="348"/>
    </location>
</feature>
<name>A0A6N3D3H1_9FIRM</name>
<sequence length="348" mass="39895">MKCKNCGKENADNAVFCMECGHDMREDMDFSKTQKMDRDFYYEDEKKSRKNSYYDDQDEETIVKNNSFKDDSMGTKQKGIIFGVVVIGLIVFSLLFNFGFGKYKMTKLENSAKANLEAKNYKEAREKYSELYEKSDDKKYLEAINKIDKNIEAKETLNKANQKFEGRDYESSLAFLKDMESDDEELKDKKDALLEKNYSAIKSEITQLVGNNNFVGAINRLNSYISVDPENNDFKKLLEDVNAQKTSFEKKAQEESEASKEKARADELEAQIAKLKNAEASNLIGTYQFVTSSRANVRSGPGFSYGVEFSLYKGDPVYVYDTRRADGRTWCNIGNGWISYRTLNGESK</sequence>
<feature type="coiled-coil region" evidence="1">
    <location>
        <begin position="111"/>
        <end position="138"/>
    </location>
</feature>
<dbReference type="RefSeq" id="WP_156702678.1">
    <property type="nucleotide sequence ID" value="NZ_CACRUP010000024.1"/>
</dbReference>
<proteinExistence type="predicted"/>
<keyword evidence="2" id="KW-1133">Transmembrane helix</keyword>
<accession>A0A6N3D3H1</accession>
<feature type="transmembrane region" description="Helical" evidence="2">
    <location>
        <begin position="80"/>
        <end position="100"/>
    </location>
</feature>
<dbReference type="InterPro" id="IPR026870">
    <property type="entry name" value="Zinc_ribbon_dom"/>
</dbReference>
<gene>
    <name evidence="4" type="ORF">PGLFYP46_00593</name>
</gene>
<evidence type="ECO:0000256" key="2">
    <source>
        <dbReference type="SAM" id="Phobius"/>
    </source>
</evidence>